<sequence length="181" mass="19340">MHINPFRLLPTAALAAGLGCAGAVWAQPAVEDAGMAQLKVLQSIESGLWQVSTRTEPASKSGGVQSAPEQGCLSPQNVAEDLQTFLAREDGMSCKGLLQTNTDELAVLQVICPAPAQPARSKPSVEQSLLKAPPAVIEVRRFSASHFQVISRSAMPKKAGRKPSSEFTAVQDYERLDDCPW</sequence>
<evidence type="ECO:0000313" key="3">
    <source>
        <dbReference type="Proteomes" id="UP001240697"/>
    </source>
</evidence>
<keyword evidence="3" id="KW-1185">Reference proteome</keyword>
<feature type="signal peptide" evidence="1">
    <location>
        <begin position="1"/>
        <end position="26"/>
    </location>
</feature>
<organism evidence="2 3">
    <name type="scientific">Comamonas resistens</name>
    <dbReference type="NCBI Taxonomy" id="3046670"/>
    <lineage>
        <taxon>Bacteria</taxon>
        <taxon>Pseudomonadati</taxon>
        <taxon>Pseudomonadota</taxon>
        <taxon>Betaproteobacteria</taxon>
        <taxon>Burkholderiales</taxon>
        <taxon>Comamonadaceae</taxon>
        <taxon>Comamonas</taxon>
    </lineage>
</organism>
<feature type="chain" id="PRO_5047470556" description="DUF3617 family protein" evidence="1">
    <location>
        <begin position="27"/>
        <end position="181"/>
    </location>
</feature>
<evidence type="ECO:0000313" key="2">
    <source>
        <dbReference type="EMBL" id="WHS64833.1"/>
    </source>
</evidence>
<protein>
    <recommendedName>
        <fullName evidence="4">DUF3617 family protein</fullName>
    </recommendedName>
</protein>
<evidence type="ECO:0008006" key="4">
    <source>
        <dbReference type="Google" id="ProtNLM"/>
    </source>
</evidence>
<dbReference type="Proteomes" id="UP001240697">
    <property type="component" value="Chromosome"/>
</dbReference>
<evidence type="ECO:0000256" key="1">
    <source>
        <dbReference type="SAM" id="SignalP"/>
    </source>
</evidence>
<dbReference type="EMBL" id="CP125947">
    <property type="protein sequence ID" value="WHS64833.1"/>
    <property type="molecule type" value="Genomic_DNA"/>
</dbReference>
<proteinExistence type="predicted"/>
<dbReference type="RefSeq" id="WP_283485944.1">
    <property type="nucleotide sequence ID" value="NZ_CP125947.1"/>
</dbReference>
<keyword evidence="1" id="KW-0732">Signal</keyword>
<name>A0ABY8SPG6_9BURK</name>
<reference evidence="2 3" key="1">
    <citation type="submission" date="2023-05" db="EMBL/GenBank/DDBJ databases">
        <authorList>
            <person name="Yin Y."/>
            <person name="Lu Z."/>
        </authorList>
    </citation>
    <scope>NUCLEOTIDE SEQUENCE [LARGE SCALE GENOMIC DNA]</scope>
    <source>
        <strain evidence="2 3">ZM22</strain>
    </source>
</reference>
<dbReference type="PROSITE" id="PS51257">
    <property type="entry name" value="PROKAR_LIPOPROTEIN"/>
    <property type="match status" value="1"/>
</dbReference>
<accession>A0ABY8SPG6</accession>
<gene>
    <name evidence="2" type="ORF">QMY55_20450</name>
</gene>